<dbReference type="SUPFAM" id="SSF49373">
    <property type="entry name" value="Invasin/intimin cell-adhesion fragments"/>
    <property type="match status" value="1"/>
</dbReference>
<dbReference type="RefSeq" id="WP_073276347.1">
    <property type="nucleotide sequence ID" value="NZ_FRAC01000012.1"/>
</dbReference>
<proteinExistence type="predicted"/>
<dbReference type="AlphaFoldDB" id="A0A1M6SJJ6"/>
<dbReference type="Gene3D" id="2.160.20.110">
    <property type="match status" value="1"/>
</dbReference>
<accession>A0A1M6SJJ6</accession>
<dbReference type="OrthoDB" id="1744393at2"/>
<feature type="signal peptide" evidence="1">
    <location>
        <begin position="1"/>
        <end position="34"/>
    </location>
</feature>
<feature type="chain" id="PRO_5012093438" evidence="1">
    <location>
        <begin position="35"/>
        <end position="463"/>
    </location>
</feature>
<dbReference type="InterPro" id="IPR003343">
    <property type="entry name" value="Big_2"/>
</dbReference>
<dbReference type="Gene3D" id="2.60.40.1080">
    <property type="match status" value="1"/>
</dbReference>
<reference evidence="3 4" key="1">
    <citation type="submission" date="2016-11" db="EMBL/GenBank/DDBJ databases">
        <authorList>
            <person name="Jaros S."/>
            <person name="Januszkiewicz K."/>
            <person name="Wedrychowicz H."/>
        </authorList>
    </citation>
    <scope>NUCLEOTIDE SEQUENCE [LARGE SCALE GENOMIC DNA]</scope>
    <source>
        <strain evidence="3 4">DSM 15929</strain>
    </source>
</reference>
<feature type="domain" description="BIG2" evidence="2">
    <location>
        <begin position="31"/>
        <end position="102"/>
    </location>
</feature>
<dbReference type="InterPro" id="IPR025965">
    <property type="entry name" value="FlgD/Vpr_Ig-like"/>
</dbReference>
<name>A0A1M6SJJ6_9FIRM</name>
<dbReference type="Pfam" id="PF07581">
    <property type="entry name" value="Glug"/>
    <property type="match status" value="1"/>
</dbReference>
<dbReference type="Proteomes" id="UP000184386">
    <property type="component" value="Unassembled WGS sequence"/>
</dbReference>
<evidence type="ECO:0000256" key="1">
    <source>
        <dbReference type="SAM" id="SignalP"/>
    </source>
</evidence>
<keyword evidence="1" id="KW-0732">Signal</keyword>
<dbReference type="STRING" id="1121322.SAMN02745136_02485"/>
<dbReference type="InterPro" id="IPR011493">
    <property type="entry name" value="GLUG"/>
</dbReference>
<evidence type="ECO:0000313" key="3">
    <source>
        <dbReference type="EMBL" id="SHK44875.1"/>
    </source>
</evidence>
<dbReference type="InterPro" id="IPR008964">
    <property type="entry name" value="Invasin/intimin_cell_adhesion"/>
</dbReference>
<sequence>MRMKSKNPGFKGIIMIIIAVLISTAMMNPSPVNAAAISKGNVTLTVGDSSTLKTGTTGKVVWTSANKKIATVSAAGKVKGIKAGKTTVSVKIGKDTYKYAVNVKNADAAAIINSKWDGDFYSDKTDCRITFSLDKKSTDVILSIMNDSNIVVYSKTFNTINAKKENLLVWNGTDKNGNLLEEGYYKISVTAGTIKTDTNEFKIYVNCPFAGGTGSKENPYLISSAEQFKLVAMYNGRYFKQTSDLDFGDSVVKSLFTSDVPFTGYYDGNNKSLFNLNLSSSLFTALGTNGTLVNMNLVNATLNTDSAYIGILVRTNSGTVERCSITDGFISGNGATGLLAGDNEGLIKSCTTSGTVKSTWDYNYIASGGITGINGKTGRIILSNSSAAVLDSISTYNNSYYTGGISAVNDGSIENCTVSGEISSKDNKNSGGISGRNNSKIKNCSYTGGSSIELVGYNSGVIE</sequence>
<keyword evidence="4" id="KW-1185">Reference proteome</keyword>
<dbReference type="SMART" id="SM00635">
    <property type="entry name" value="BID_2"/>
    <property type="match status" value="1"/>
</dbReference>
<organism evidence="3 4">
    <name type="scientific">Anaerocolumna jejuensis DSM 15929</name>
    <dbReference type="NCBI Taxonomy" id="1121322"/>
    <lineage>
        <taxon>Bacteria</taxon>
        <taxon>Bacillati</taxon>
        <taxon>Bacillota</taxon>
        <taxon>Clostridia</taxon>
        <taxon>Lachnospirales</taxon>
        <taxon>Lachnospiraceae</taxon>
        <taxon>Anaerocolumna</taxon>
    </lineage>
</organism>
<dbReference type="Gene3D" id="2.60.40.4070">
    <property type="match status" value="1"/>
</dbReference>
<dbReference type="EMBL" id="FRAC01000012">
    <property type="protein sequence ID" value="SHK44875.1"/>
    <property type="molecule type" value="Genomic_DNA"/>
</dbReference>
<evidence type="ECO:0000313" key="4">
    <source>
        <dbReference type="Proteomes" id="UP000184386"/>
    </source>
</evidence>
<evidence type="ECO:0000259" key="2">
    <source>
        <dbReference type="SMART" id="SM00635"/>
    </source>
</evidence>
<gene>
    <name evidence="3" type="ORF">SAMN02745136_02485</name>
</gene>
<protein>
    <submittedName>
        <fullName evidence="3">Ig-like domain (Group 2)</fullName>
    </submittedName>
</protein>
<dbReference type="Pfam" id="PF13860">
    <property type="entry name" value="FlgD_ig"/>
    <property type="match status" value="1"/>
</dbReference>
<dbReference type="Pfam" id="PF02368">
    <property type="entry name" value="Big_2"/>
    <property type="match status" value="1"/>
</dbReference>